<accession>A0ABT5BRA8</accession>
<dbReference type="InterPro" id="IPR015424">
    <property type="entry name" value="PyrdxlP-dep_Trfase"/>
</dbReference>
<evidence type="ECO:0000256" key="5">
    <source>
        <dbReference type="ARBA" id="ARBA00023163"/>
    </source>
</evidence>
<dbReference type="SUPFAM" id="SSF46785">
    <property type="entry name" value="Winged helix' DNA-binding domain"/>
    <property type="match status" value="1"/>
</dbReference>
<dbReference type="PANTHER" id="PTHR46577">
    <property type="entry name" value="HTH-TYPE TRANSCRIPTIONAL REGULATORY PROTEIN GABR"/>
    <property type="match status" value="1"/>
</dbReference>
<evidence type="ECO:0000259" key="6">
    <source>
        <dbReference type="PROSITE" id="PS50949"/>
    </source>
</evidence>
<evidence type="ECO:0000256" key="1">
    <source>
        <dbReference type="ARBA" id="ARBA00005384"/>
    </source>
</evidence>
<dbReference type="InterPro" id="IPR036388">
    <property type="entry name" value="WH-like_DNA-bd_sf"/>
</dbReference>
<comment type="similarity">
    <text evidence="1">In the C-terminal section; belongs to the class-I pyridoxal-phosphate-dependent aminotransferase family.</text>
</comment>
<keyword evidence="7" id="KW-0808">Transferase</keyword>
<evidence type="ECO:0000256" key="2">
    <source>
        <dbReference type="ARBA" id="ARBA00022898"/>
    </source>
</evidence>
<keyword evidence="4" id="KW-0238">DNA-binding</keyword>
<dbReference type="EMBL" id="JAQNDK010000001">
    <property type="protein sequence ID" value="MDC0676699.1"/>
    <property type="molecule type" value="Genomic_DNA"/>
</dbReference>
<dbReference type="InterPro" id="IPR036390">
    <property type="entry name" value="WH_DNA-bd_sf"/>
</dbReference>
<proteinExistence type="inferred from homology"/>
<reference evidence="7 8" key="1">
    <citation type="submission" date="2023-01" db="EMBL/GenBank/DDBJ databases">
        <title>Minimal conservation of predation-associated metabolite biosynthetic gene clusters underscores biosynthetic potential of Myxococcota including descriptions for ten novel species: Archangium lansinium sp. nov., Myxococcus landrumus sp. nov., Nannocystis bai.</title>
        <authorList>
            <person name="Ahearne A."/>
            <person name="Stevens C."/>
            <person name="Dowd S."/>
        </authorList>
    </citation>
    <scope>NUCLEOTIDE SEQUENCE [LARGE SCALE GENOMIC DNA]</scope>
    <source>
        <strain evidence="7 8">WIWO2</strain>
    </source>
</reference>
<keyword evidence="2" id="KW-0663">Pyridoxal phosphate</keyword>
<feature type="domain" description="HTH gntR-type" evidence="6">
    <location>
        <begin position="16"/>
        <end position="83"/>
    </location>
</feature>
<keyword evidence="3" id="KW-0805">Transcription regulation</keyword>
<dbReference type="PROSITE" id="PS50949">
    <property type="entry name" value="HTH_GNTR"/>
    <property type="match status" value="1"/>
</dbReference>
<dbReference type="Proteomes" id="UP001217485">
    <property type="component" value="Unassembled WGS sequence"/>
</dbReference>
<dbReference type="InterPro" id="IPR004839">
    <property type="entry name" value="Aminotransferase_I/II_large"/>
</dbReference>
<dbReference type="Pfam" id="PF00155">
    <property type="entry name" value="Aminotran_1_2"/>
    <property type="match status" value="1"/>
</dbReference>
<keyword evidence="5" id="KW-0804">Transcription</keyword>
<protein>
    <submittedName>
        <fullName evidence="7">PLP-dependent aminotransferase family protein</fullName>
    </submittedName>
</protein>
<dbReference type="PRINTS" id="PR00035">
    <property type="entry name" value="HTHGNTR"/>
</dbReference>
<evidence type="ECO:0000256" key="4">
    <source>
        <dbReference type="ARBA" id="ARBA00023125"/>
    </source>
</evidence>
<dbReference type="PANTHER" id="PTHR46577:SF1">
    <property type="entry name" value="HTH-TYPE TRANSCRIPTIONAL REGULATORY PROTEIN GABR"/>
    <property type="match status" value="1"/>
</dbReference>
<evidence type="ECO:0000313" key="8">
    <source>
        <dbReference type="Proteomes" id="UP001217485"/>
    </source>
</evidence>
<name>A0ABT5BRA8_9BACT</name>
<evidence type="ECO:0000313" key="7">
    <source>
        <dbReference type="EMBL" id="MDC0676699.1"/>
    </source>
</evidence>
<keyword evidence="8" id="KW-1185">Reference proteome</keyword>
<evidence type="ECO:0000256" key="3">
    <source>
        <dbReference type="ARBA" id="ARBA00023015"/>
    </source>
</evidence>
<organism evidence="7 8">
    <name type="scientific">Sorangium atrum</name>
    <dbReference type="NCBI Taxonomy" id="2995308"/>
    <lineage>
        <taxon>Bacteria</taxon>
        <taxon>Pseudomonadati</taxon>
        <taxon>Myxococcota</taxon>
        <taxon>Polyangia</taxon>
        <taxon>Polyangiales</taxon>
        <taxon>Polyangiaceae</taxon>
        <taxon>Sorangium</taxon>
    </lineage>
</organism>
<sequence>MRPWTFPVSLDPGSAEPLFLQIARRIAADIGRGRLRPGAVLPGSRTLAKTLGVHRNTVLAAYDELEAEGWLSSAERSTRVSAALPPRPRGVAAPRGELGYDLPARPAWRTFAPDPARRGVLHFGAGLPDLRLAPADELARAYRAAARAGGRTALGYSDPRGDVHLRRALASLLRETRGLACDEDHLLVTAGSQGAIDLVARRLLGPGDAVAVEDPGYPPAWDALASTGAELLPVGVDGDGLRVDALEALAARRRVRLLYLTPHHQFPTTVTLSTARRLQLLDVARARRIAVLEDDYDFEFHYDGRPVLPLAATDMGAVIYVGTLSKILAPGLRLGWVAGPRPLVEALAAQRMRADRHGSPALERAVAALIEDGLLSRHARKMRRVYEARRNALAEALRAELGGAAELAVPAGGMSLWVSFPEGVDAEVAARAAPRHGVGFYPGARFSFRGGEARAARLGFASLDERELREATRRLCAALRARPDIQRGRTTL</sequence>
<dbReference type="RefSeq" id="WP_272093474.1">
    <property type="nucleotide sequence ID" value="NZ_JAQNDK010000001.1"/>
</dbReference>
<keyword evidence="7" id="KW-0032">Aminotransferase</keyword>
<dbReference type="InterPro" id="IPR015421">
    <property type="entry name" value="PyrdxlP-dep_Trfase_major"/>
</dbReference>
<dbReference type="InterPro" id="IPR051446">
    <property type="entry name" value="HTH_trans_reg/aminotransferase"/>
</dbReference>
<dbReference type="GO" id="GO:0008483">
    <property type="term" value="F:transaminase activity"/>
    <property type="evidence" value="ECO:0007669"/>
    <property type="project" value="UniProtKB-KW"/>
</dbReference>
<dbReference type="Pfam" id="PF00392">
    <property type="entry name" value="GntR"/>
    <property type="match status" value="1"/>
</dbReference>
<dbReference type="SUPFAM" id="SSF53383">
    <property type="entry name" value="PLP-dependent transferases"/>
    <property type="match status" value="1"/>
</dbReference>
<dbReference type="SMART" id="SM00345">
    <property type="entry name" value="HTH_GNTR"/>
    <property type="match status" value="1"/>
</dbReference>
<dbReference type="CDD" id="cd07377">
    <property type="entry name" value="WHTH_GntR"/>
    <property type="match status" value="1"/>
</dbReference>
<gene>
    <name evidence="7" type="ORF">POL72_03035</name>
</gene>
<dbReference type="InterPro" id="IPR000524">
    <property type="entry name" value="Tscrpt_reg_HTH_GntR"/>
</dbReference>
<dbReference type="CDD" id="cd00609">
    <property type="entry name" value="AAT_like"/>
    <property type="match status" value="1"/>
</dbReference>
<dbReference type="Gene3D" id="1.10.10.10">
    <property type="entry name" value="Winged helix-like DNA-binding domain superfamily/Winged helix DNA-binding domain"/>
    <property type="match status" value="1"/>
</dbReference>
<dbReference type="Gene3D" id="3.40.640.10">
    <property type="entry name" value="Type I PLP-dependent aspartate aminotransferase-like (Major domain)"/>
    <property type="match status" value="1"/>
</dbReference>
<comment type="caution">
    <text evidence="7">The sequence shown here is derived from an EMBL/GenBank/DDBJ whole genome shotgun (WGS) entry which is preliminary data.</text>
</comment>